<evidence type="ECO:0000313" key="1">
    <source>
        <dbReference type="EMBL" id="ENX61585.1"/>
    </source>
</evidence>
<organism evidence="1 2">
    <name type="scientific">Acinetobacter higginsii</name>
    <dbReference type="NCBI Taxonomy" id="70347"/>
    <lineage>
        <taxon>Bacteria</taxon>
        <taxon>Pseudomonadati</taxon>
        <taxon>Pseudomonadota</taxon>
        <taxon>Gammaproteobacteria</taxon>
        <taxon>Moraxellales</taxon>
        <taxon>Moraxellaceae</taxon>
        <taxon>Acinetobacter</taxon>
    </lineage>
</organism>
<gene>
    <name evidence="1" type="ORF">F902_00622</name>
</gene>
<accession>N9TDY4</accession>
<dbReference type="EMBL" id="APRN01000030">
    <property type="protein sequence ID" value="ENX61585.1"/>
    <property type="molecule type" value="Genomic_DNA"/>
</dbReference>
<dbReference type="AlphaFoldDB" id="N9TDY4"/>
<reference evidence="1 2" key="1">
    <citation type="submission" date="2013-02" db="EMBL/GenBank/DDBJ databases">
        <title>The Genome Sequence of Acinetobacter sp. CIP 70.18.</title>
        <authorList>
            <consortium name="The Broad Institute Genome Sequencing Platform"/>
            <consortium name="The Broad Institute Genome Sequencing Center for Infectious Disease"/>
            <person name="Cerqueira G."/>
            <person name="Feldgarden M."/>
            <person name="Courvalin P."/>
            <person name="Perichon B."/>
            <person name="Grillot-Courvalin C."/>
            <person name="Clermont D."/>
            <person name="Rocha E."/>
            <person name="Yoon E.-J."/>
            <person name="Nemec A."/>
            <person name="Walker B."/>
            <person name="Young S.K."/>
            <person name="Zeng Q."/>
            <person name="Gargeya S."/>
            <person name="Fitzgerald M."/>
            <person name="Haas B."/>
            <person name="Abouelleil A."/>
            <person name="Alvarado L."/>
            <person name="Arachchi H.M."/>
            <person name="Berlin A.M."/>
            <person name="Chapman S.B."/>
            <person name="Dewar J."/>
            <person name="Goldberg J."/>
            <person name="Griggs A."/>
            <person name="Gujja S."/>
            <person name="Hansen M."/>
            <person name="Howarth C."/>
            <person name="Imamovic A."/>
            <person name="Larimer J."/>
            <person name="McCowan C."/>
            <person name="Murphy C."/>
            <person name="Neiman D."/>
            <person name="Pearson M."/>
            <person name="Priest M."/>
            <person name="Roberts A."/>
            <person name="Saif S."/>
            <person name="Shea T."/>
            <person name="Sisk P."/>
            <person name="Sykes S."/>
            <person name="Wortman J."/>
            <person name="Nusbaum C."/>
            <person name="Birren B."/>
        </authorList>
    </citation>
    <scope>NUCLEOTIDE SEQUENCE [LARGE SCALE GENOMIC DNA]</scope>
    <source>
        <strain evidence="1 2">CIP 70.18</strain>
    </source>
</reference>
<dbReference type="Proteomes" id="UP000013084">
    <property type="component" value="Unassembled WGS sequence"/>
</dbReference>
<dbReference type="HOGENOM" id="CLU_094562_0_0_6"/>
<dbReference type="PATRIC" id="fig|1217700.3.peg.587"/>
<proteinExistence type="predicted"/>
<evidence type="ECO:0000313" key="2">
    <source>
        <dbReference type="Proteomes" id="UP000013084"/>
    </source>
</evidence>
<sequence>MLFNIKKNDGLMKTQLIAALFVFSGLPILPQVSFAQEQPTVEELKLRKDQVTYQAYIPAKYRLFKAIEGDLNKDGVKDVVLMVKATDPEAFVEHEYRGRLDINRRGVVVLLNEKGTYKPIVSNLNCFYSENEEGGVYFAPDISLEINNNVLNVHFAHGRYGYWRYLFRLEGNDLRLIGYDDSSNRGPYVESQTSINFLTANKVIRENLSQDFEGDPKFKENWSKIDQAPIYLSKIKEFDYLSF</sequence>
<dbReference type="OrthoDB" id="86940at2"/>
<protein>
    <submittedName>
        <fullName evidence="1">Uncharacterized protein</fullName>
    </submittedName>
</protein>
<comment type="caution">
    <text evidence="1">The sequence shown here is derived from an EMBL/GenBank/DDBJ whole genome shotgun (WGS) entry which is preliminary data.</text>
</comment>
<name>N9TDY4_9GAMM</name>
<keyword evidence="2" id="KW-1185">Reference proteome</keyword>